<keyword evidence="3" id="KW-1185">Reference proteome</keyword>
<evidence type="ECO:0000313" key="3">
    <source>
        <dbReference type="Proteomes" id="UP000275925"/>
    </source>
</evidence>
<dbReference type="GO" id="GO:0016740">
    <property type="term" value="F:transferase activity"/>
    <property type="evidence" value="ECO:0007669"/>
    <property type="project" value="UniProtKB-KW"/>
</dbReference>
<protein>
    <submittedName>
        <fullName evidence="2">Glycosyl transferase</fullName>
    </submittedName>
</protein>
<name>A0A388TJT7_9BACT</name>
<comment type="caution">
    <text evidence="2">The sequence shown here is derived from an EMBL/GenBank/DDBJ whole genome shotgun (WGS) entry which is preliminary data.</text>
</comment>
<dbReference type="SUPFAM" id="SSF48452">
    <property type="entry name" value="TPR-like"/>
    <property type="match status" value="1"/>
</dbReference>
<dbReference type="Pfam" id="PF00535">
    <property type="entry name" value="Glycos_transf_2"/>
    <property type="match status" value="2"/>
</dbReference>
<dbReference type="AlphaFoldDB" id="A0A388TJT7"/>
<feature type="domain" description="Glycosyltransferase 2-like" evidence="1">
    <location>
        <begin position="24"/>
        <end position="142"/>
    </location>
</feature>
<dbReference type="Proteomes" id="UP000275925">
    <property type="component" value="Unassembled WGS sequence"/>
</dbReference>
<reference evidence="2 3" key="1">
    <citation type="journal article" date="2019" name="ISME J.">
        <title>Genome analyses of uncultured TG2/ZB3 bacteria in 'Margulisbacteria' specifically attached to ectosymbiotic spirochetes of protists in the termite gut.</title>
        <authorList>
            <person name="Utami Y.D."/>
            <person name="Kuwahara H."/>
            <person name="Igai K."/>
            <person name="Murakami T."/>
            <person name="Sugaya K."/>
            <person name="Morikawa T."/>
            <person name="Nagura Y."/>
            <person name="Yuki M."/>
            <person name="Deevong P."/>
            <person name="Inoue T."/>
            <person name="Kihara K."/>
            <person name="Lo N."/>
            <person name="Yamada A."/>
            <person name="Ohkuma M."/>
            <person name="Hongoh Y."/>
        </authorList>
    </citation>
    <scope>NUCLEOTIDE SEQUENCE [LARGE SCALE GENOMIC DNA]</scope>
    <source>
        <strain evidence="2">NkOx7-02</strain>
    </source>
</reference>
<dbReference type="EMBL" id="BGZO01000091">
    <property type="protein sequence ID" value="GBR77050.1"/>
    <property type="molecule type" value="Genomic_DNA"/>
</dbReference>
<organism evidence="2 3">
    <name type="scientific">Candidatus Termititenax persephonae</name>
    <dbReference type="NCBI Taxonomy" id="2218525"/>
    <lineage>
        <taxon>Bacteria</taxon>
        <taxon>Bacillati</taxon>
        <taxon>Candidatus Margulisiibacteriota</taxon>
        <taxon>Candidatus Termititenacia</taxon>
        <taxon>Candidatus Termititenacales</taxon>
        <taxon>Candidatus Termititenacaceae</taxon>
        <taxon>Candidatus Termititenax</taxon>
    </lineage>
</organism>
<evidence type="ECO:0000259" key="1">
    <source>
        <dbReference type="Pfam" id="PF00535"/>
    </source>
</evidence>
<dbReference type="Gene3D" id="1.25.40.10">
    <property type="entry name" value="Tetratricopeptide repeat domain"/>
    <property type="match status" value="1"/>
</dbReference>
<dbReference type="PANTHER" id="PTHR43630">
    <property type="entry name" value="POLY-BETA-1,6-N-ACETYL-D-GLUCOSAMINE SYNTHASE"/>
    <property type="match status" value="1"/>
</dbReference>
<sequence length="803" mass="94025">MPARKNKRTKKTAKKPARKLPTISLCMIVRDAAANLDLCLSSVQKVVDEIVIVDTGSRDGTVEIARKYTDKIYHFKWCDDFAKARNASLKHATRDWILVLDDDEVLRPESAKIFKRFLAKQPRKQNVYTINIYECDKNAAENEIVRKKKYQGLLGVHKHGRLLRNHQGIKFVSPLHERIVDKHAVLYDSEISILHYGYSEKSLERLERNYKIMQKELAKKPDDALNQYNYTRAYASLPHDSKELLANMEKTIALYVQRKKNLPFMPLWYIYTDFINILITEKLYAPAEKYCYAWLSRLKDNYDLWPYFLLGKVLFLQEKMDDAYRMLQLVYTKFANGLDFGENIQKEKFMSELYYFYGACCLERQNYKLGLKLLRRVRRKYYADNPGVDKLIEIAEQRLGGQPQTGTKVELPTISLCMIVRDAAANLDLCLSSVQKVVDEIVIVDTGSRDGTIEIARKYTDKIYHFKWCDDFAAARNESLKYATKDWILVLSDDEALTADSAREIKKFLAEQPSKQNVYGILQYNCRREEIEASLAGNIKFHATVPYYKDRLLRNRLGLHFIYPVHETVANKNGEEELIYPSPLKLLHYGQHFMTERSRERDLRVLKEQLAQNPHNVIAKFYLTKMLSGDPQCTLDTLVKNMDETIDMYLRHGQDLRSVSLPLYYQVFIDILINKQAYQQAEKYCQDWIARIKGRYDLFPYLWLGKTLFLRQKTDDAYRILGLVYEKFQGNKNFGDPAHLDNFTADLYYFYGVCCLERRNYQLGLDLLRKVKEKYYTDSPAVDKLITLAEKYKCELDNVCLAE</sequence>
<dbReference type="InterPro" id="IPR001173">
    <property type="entry name" value="Glyco_trans_2-like"/>
</dbReference>
<proteinExistence type="predicted"/>
<dbReference type="SUPFAM" id="SSF53448">
    <property type="entry name" value="Nucleotide-diphospho-sugar transferases"/>
    <property type="match status" value="2"/>
</dbReference>
<evidence type="ECO:0000313" key="2">
    <source>
        <dbReference type="EMBL" id="GBR77050.1"/>
    </source>
</evidence>
<feature type="domain" description="Glycosyltransferase 2-like" evidence="1">
    <location>
        <begin position="415"/>
        <end position="542"/>
    </location>
</feature>
<dbReference type="InterPro" id="IPR011990">
    <property type="entry name" value="TPR-like_helical_dom_sf"/>
</dbReference>
<dbReference type="PANTHER" id="PTHR43630:SF2">
    <property type="entry name" value="GLYCOSYLTRANSFERASE"/>
    <property type="match status" value="1"/>
</dbReference>
<accession>A0A388TJT7</accession>
<dbReference type="InterPro" id="IPR029044">
    <property type="entry name" value="Nucleotide-diphossugar_trans"/>
</dbReference>
<keyword evidence="2" id="KW-0808">Transferase</keyword>
<gene>
    <name evidence="2" type="ORF">NO2_1505</name>
</gene>
<dbReference type="CDD" id="cd02511">
    <property type="entry name" value="Beta4Glucosyltransferase"/>
    <property type="match status" value="2"/>
</dbReference>
<dbReference type="Gene3D" id="3.90.550.10">
    <property type="entry name" value="Spore Coat Polysaccharide Biosynthesis Protein SpsA, Chain A"/>
    <property type="match status" value="2"/>
</dbReference>